<dbReference type="SUPFAM" id="SSF160240">
    <property type="entry name" value="Cation efflux protein cytoplasmic domain-like"/>
    <property type="match status" value="1"/>
</dbReference>
<dbReference type="Proteomes" id="UP000199701">
    <property type="component" value="Unassembled WGS sequence"/>
</dbReference>
<evidence type="ECO:0000256" key="2">
    <source>
        <dbReference type="ARBA" id="ARBA00008114"/>
    </source>
</evidence>
<reference evidence="10 11" key="1">
    <citation type="submission" date="2016-10" db="EMBL/GenBank/DDBJ databases">
        <authorList>
            <person name="de Groot N.N."/>
        </authorList>
    </citation>
    <scope>NUCLEOTIDE SEQUENCE [LARGE SCALE GENOMIC DNA]</scope>
    <source>
        <strain evidence="10 11">DSM 9179</strain>
    </source>
</reference>
<proteinExistence type="inferred from homology"/>
<name>A0A1I0RMZ6_9FIRM</name>
<dbReference type="FunFam" id="1.20.1510.10:FF:000006">
    <property type="entry name" value="Divalent cation efflux transporter"/>
    <property type="match status" value="1"/>
</dbReference>
<dbReference type="AlphaFoldDB" id="A0A1I0RMZ6"/>
<dbReference type="GO" id="GO:0016020">
    <property type="term" value="C:membrane"/>
    <property type="evidence" value="ECO:0007669"/>
    <property type="project" value="UniProtKB-SubCell"/>
</dbReference>
<evidence type="ECO:0000256" key="7">
    <source>
        <dbReference type="SAM" id="Phobius"/>
    </source>
</evidence>
<sequence length="371" mass="41270">MNQIMSQREKQIIKTSFIGVGTNILLTIFKAVIGIASNSVAILLDAVNNLSDALSSVLTIIGTKLASKPANKKHPYGYGRIEYITAISVAVIVLTAGISSFISSWKRIFDFQKVSYSSITMIIVVVAVIAKFILGNYFKKVGERVNSKALLASGADASFDALISITTLLSIIISIIWKVTLDGYIGLIIAMVIIKAGIEMVIESFNEILGQRPDGTLTKSIKEDIRNYDGIKGAYDLILNSYGPVNMIGSIHIEVDENTSAKQIYILTRRIQTYIMEKYGIFLTVGIYIVNSDEKTLAIADDIKKIVMSYNKFLEIHALYIAEDRKLITFDVVIDLSADKEEEKSVDIEKELQKKYSDYTFLIRYDTDFSD</sequence>
<dbReference type="Pfam" id="PF01545">
    <property type="entry name" value="Cation_efflux"/>
    <property type="match status" value="1"/>
</dbReference>
<evidence type="ECO:0000256" key="4">
    <source>
        <dbReference type="ARBA" id="ARBA00022692"/>
    </source>
</evidence>
<evidence type="ECO:0000313" key="11">
    <source>
        <dbReference type="Proteomes" id="UP000199701"/>
    </source>
</evidence>
<dbReference type="Gene3D" id="3.30.70.1350">
    <property type="entry name" value="Cation efflux protein, cytoplasmic domain"/>
    <property type="match status" value="1"/>
</dbReference>
<dbReference type="NCBIfam" id="TIGR01297">
    <property type="entry name" value="CDF"/>
    <property type="match status" value="1"/>
</dbReference>
<accession>A0A1I0RMZ6</accession>
<keyword evidence="4 7" id="KW-0812">Transmembrane</keyword>
<evidence type="ECO:0000259" key="8">
    <source>
        <dbReference type="Pfam" id="PF01545"/>
    </source>
</evidence>
<feature type="domain" description="Cation efflux protein cytoplasmic" evidence="9">
    <location>
        <begin position="213"/>
        <end position="284"/>
    </location>
</feature>
<gene>
    <name evidence="10" type="ORF">SAMN05421659_11915</name>
</gene>
<dbReference type="EMBL" id="FOJI01000019">
    <property type="protein sequence ID" value="SEW42368.1"/>
    <property type="molecule type" value="Genomic_DNA"/>
</dbReference>
<organism evidence="10 11">
    <name type="scientific">[Clostridium] fimetarium</name>
    <dbReference type="NCBI Taxonomy" id="99656"/>
    <lineage>
        <taxon>Bacteria</taxon>
        <taxon>Bacillati</taxon>
        <taxon>Bacillota</taxon>
        <taxon>Clostridia</taxon>
        <taxon>Lachnospirales</taxon>
        <taxon>Lachnospiraceae</taxon>
    </lineage>
</organism>
<dbReference type="Pfam" id="PF16916">
    <property type="entry name" value="ZT_dimer"/>
    <property type="match status" value="1"/>
</dbReference>
<protein>
    <submittedName>
        <fullName evidence="10">Cation diffusion facilitator family transporter</fullName>
    </submittedName>
</protein>
<feature type="domain" description="Cation efflux protein transmembrane" evidence="8">
    <location>
        <begin position="17"/>
        <end position="209"/>
    </location>
</feature>
<dbReference type="GO" id="GO:0008324">
    <property type="term" value="F:monoatomic cation transmembrane transporter activity"/>
    <property type="evidence" value="ECO:0007669"/>
    <property type="project" value="InterPro"/>
</dbReference>
<keyword evidence="11" id="KW-1185">Reference proteome</keyword>
<dbReference type="InterPro" id="IPR050291">
    <property type="entry name" value="CDF_Transporter"/>
</dbReference>
<dbReference type="Gene3D" id="1.20.1510.10">
    <property type="entry name" value="Cation efflux protein transmembrane domain"/>
    <property type="match status" value="1"/>
</dbReference>
<feature type="transmembrane region" description="Helical" evidence="7">
    <location>
        <begin position="12"/>
        <end position="36"/>
    </location>
</feature>
<dbReference type="InterPro" id="IPR027470">
    <property type="entry name" value="Cation_efflux_CTD"/>
</dbReference>
<evidence type="ECO:0000256" key="5">
    <source>
        <dbReference type="ARBA" id="ARBA00022989"/>
    </source>
</evidence>
<dbReference type="PANTHER" id="PTHR43840">
    <property type="entry name" value="MITOCHONDRIAL METAL TRANSPORTER 1-RELATED"/>
    <property type="match status" value="1"/>
</dbReference>
<evidence type="ECO:0000256" key="1">
    <source>
        <dbReference type="ARBA" id="ARBA00004141"/>
    </source>
</evidence>
<dbReference type="InterPro" id="IPR002524">
    <property type="entry name" value="Cation_efflux"/>
</dbReference>
<dbReference type="OrthoDB" id="9806522at2"/>
<comment type="subcellular location">
    <subcellularLocation>
        <location evidence="1">Membrane</location>
        <topology evidence="1">Multi-pass membrane protein</topology>
    </subcellularLocation>
</comment>
<dbReference type="SUPFAM" id="SSF161111">
    <property type="entry name" value="Cation efflux protein transmembrane domain-like"/>
    <property type="match status" value="1"/>
</dbReference>
<dbReference type="InterPro" id="IPR036837">
    <property type="entry name" value="Cation_efflux_CTD_sf"/>
</dbReference>
<feature type="transmembrane region" description="Helical" evidence="7">
    <location>
        <begin position="159"/>
        <end position="177"/>
    </location>
</feature>
<dbReference type="RefSeq" id="WP_092457034.1">
    <property type="nucleotide sequence ID" value="NZ_FOJI01000019.1"/>
</dbReference>
<evidence type="ECO:0000256" key="3">
    <source>
        <dbReference type="ARBA" id="ARBA00022448"/>
    </source>
</evidence>
<evidence type="ECO:0000256" key="6">
    <source>
        <dbReference type="ARBA" id="ARBA00023136"/>
    </source>
</evidence>
<dbReference type="InterPro" id="IPR027469">
    <property type="entry name" value="Cation_efflux_TMD_sf"/>
</dbReference>
<dbReference type="STRING" id="99656.SAMN05421659_11915"/>
<evidence type="ECO:0000313" key="10">
    <source>
        <dbReference type="EMBL" id="SEW42368.1"/>
    </source>
</evidence>
<evidence type="ECO:0000259" key="9">
    <source>
        <dbReference type="Pfam" id="PF16916"/>
    </source>
</evidence>
<feature type="transmembrane region" description="Helical" evidence="7">
    <location>
        <begin position="83"/>
        <end position="102"/>
    </location>
</feature>
<dbReference type="InterPro" id="IPR058533">
    <property type="entry name" value="Cation_efflux_TM"/>
</dbReference>
<keyword evidence="3" id="KW-0813">Transport</keyword>
<feature type="transmembrane region" description="Helical" evidence="7">
    <location>
        <begin position="114"/>
        <end position="138"/>
    </location>
</feature>
<comment type="similarity">
    <text evidence="2">Belongs to the cation diffusion facilitator (CDF) transporter (TC 2.A.4) family.</text>
</comment>
<feature type="transmembrane region" description="Helical" evidence="7">
    <location>
        <begin position="183"/>
        <end position="202"/>
    </location>
</feature>
<dbReference type="PANTHER" id="PTHR43840:SF50">
    <property type="entry name" value="MANGANESE EFFLUX SYSTEM PROTEIN MNES"/>
    <property type="match status" value="1"/>
</dbReference>
<keyword evidence="5 7" id="KW-1133">Transmembrane helix</keyword>
<keyword evidence="6 7" id="KW-0472">Membrane</keyword>